<name>A0ACC2X0R1_9TREE</name>
<reference evidence="1" key="1">
    <citation type="submission" date="2023-04" db="EMBL/GenBank/DDBJ databases">
        <title>Draft Genome sequencing of Naganishia species isolated from polar environments using Oxford Nanopore Technology.</title>
        <authorList>
            <person name="Leo P."/>
            <person name="Venkateswaran K."/>
        </authorList>
    </citation>
    <scope>NUCLEOTIDE SEQUENCE</scope>
    <source>
        <strain evidence="1">MNA-CCFEE 5262</strain>
    </source>
</reference>
<comment type="caution">
    <text evidence="1">The sequence shown here is derived from an EMBL/GenBank/DDBJ whole genome shotgun (WGS) entry which is preliminary data.</text>
</comment>
<accession>A0ACC2X0R1</accession>
<gene>
    <name evidence="1" type="ORF">QFC20_000584</name>
</gene>
<sequence>MGQQSSKKIGRTKSKELSKTDSQRSISSISGLNNRRSQAPLAGQLVIPEQGSTSTSTQALEGTTPGARKGGLVESRGRGSVSSGQAAAGASQSGRSKSPPPTFEQDPTSPNAGNAGLPGEEGSRLSVAGSDVGIPTTNAILGAPELQQQGGSSKAHHLFPGRSSSPPPPQPSNLSASPAGPTYGSSPLPSSSFPPQGSGISTVPGSTVPRTLDVDNMIQRLLEAGYSGKVTKNPPLKNAEITSVCLAAREVFLSQPTLIELSPPVKIVGDVHGQASRTYADLIRLFEMCGFPPSANYLFLGDYVDRGKQSLETILLLLCYKIKYPENFFLLRGNHECANVTRVYGFYDECKRRTNIKTWKTFIDVFNTLPIASIVASKIFCVHGGLSPSLSSMDDIRRIQRPTDVPDYGLLNDLVWSDPSDTALEWEDNERGVSYCYGKAVINAFLATHDMDLICRAHMVVEDGYEFYNDRTLVTVFSAPKTLRPSCLCQKTCFAPSSSSKCVASAQPAISLPTHPDRTLQPLNSADLKKEMTKAKRKRYTFAFQIK</sequence>
<evidence type="ECO:0000313" key="1">
    <source>
        <dbReference type="EMBL" id="KAJ9116651.1"/>
    </source>
</evidence>
<protein>
    <submittedName>
        <fullName evidence="1">Uncharacterized protein</fullName>
    </submittedName>
</protein>
<keyword evidence="2" id="KW-1185">Reference proteome</keyword>
<dbReference type="Proteomes" id="UP001230649">
    <property type="component" value="Unassembled WGS sequence"/>
</dbReference>
<evidence type="ECO:0000313" key="2">
    <source>
        <dbReference type="Proteomes" id="UP001230649"/>
    </source>
</evidence>
<proteinExistence type="predicted"/>
<organism evidence="1 2">
    <name type="scientific">Naganishia adeliensis</name>
    <dbReference type="NCBI Taxonomy" id="92952"/>
    <lineage>
        <taxon>Eukaryota</taxon>
        <taxon>Fungi</taxon>
        <taxon>Dikarya</taxon>
        <taxon>Basidiomycota</taxon>
        <taxon>Agaricomycotina</taxon>
        <taxon>Tremellomycetes</taxon>
        <taxon>Filobasidiales</taxon>
        <taxon>Filobasidiaceae</taxon>
        <taxon>Naganishia</taxon>
    </lineage>
</organism>
<dbReference type="EMBL" id="JASBWS010000003">
    <property type="protein sequence ID" value="KAJ9116651.1"/>
    <property type="molecule type" value="Genomic_DNA"/>
</dbReference>